<protein>
    <submittedName>
        <fullName evidence="1">Predicted O-methyltransferase YrrM</fullName>
    </submittedName>
</protein>
<dbReference type="STRING" id="121616.GA0070216_107175"/>
<dbReference type="InterPro" id="IPR029063">
    <property type="entry name" value="SAM-dependent_MTases_sf"/>
</dbReference>
<proteinExistence type="predicted"/>
<dbReference type="CDD" id="cd02440">
    <property type="entry name" value="AdoMet_MTases"/>
    <property type="match status" value="1"/>
</dbReference>
<dbReference type="GO" id="GO:0008168">
    <property type="term" value="F:methyltransferase activity"/>
    <property type="evidence" value="ECO:0007669"/>
    <property type="project" value="UniProtKB-KW"/>
</dbReference>
<dbReference type="Proteomes" id="UP000198797">
    <property type="component" value="Unassembled WGS sequence"/>
</dbReference>
<dbReference type="EMBL" id="FMCU01000007">
    <property type="protein sequence ID" value="SCF24432.1"/>
    <property type="molecule type" value="Genomic_DNA"/>
</dbReference>
<reference evidence="2" key="1">
    <citation type="submission" date="2016-06" db="EMBL/GenBank/DDBJ databases">
        <authorList>
            <person name="Varghese N."/>
            <person name="Submissions Spin"/>
        </authorList>
    </citation>
    <scope>NUCLEOTIDE SEQUENCE [LARGE SCALE GENOMIC DNA]</scope>
    <source>
        <strain evidence="2">DSM 44100</strain>
    </source>
</reference>
<evidence type="ECO:0000313" key="2">
    <source>
        <dbReference type="Proteomes" id="UP000198797"/>
    </source>
</evidence>
<dbReference type="PANTHER" id="PTHR43167:SF1">
    <property type="entry name" value="PUTATIVE (AFU_ORTHOLOGUE AFUA_6G01830)-RELATED"/>
    <property type="match status" value="1"/>
</dbReference>
<evidence type="ECO:0000313" key="1">
    <source>
        <dbReference type="EMBL" id="SCF24432.1"/>
    </source>
</evidence>
<accession>A0A1C4YUJ8</accession>
<dbReference type="AlphaFoldDB" id="A0A1C4YUJ8"/>
<gene>
    <name evidence="1" type="ORF">GA0070216_107175</name>
</gene>
<keyword evidence="1" id="KW-0489">Methyltransferase</keyword>
<dbReference type="Gene3D" id="3.40.50.150">
    <property type="entry name" value="Vaccinia Virus protein VP39"/>
    <property type="match status" value="1"/>
</dbReference>
<dbReference type="SUPFAM" id="SSF53335">
    <property type="entry name" value="S-adenosyl-L-methionine-dependent methyltransferases"/>
    <property type="match status" value="1"/>
</dbReference>
<name>A0A1C4YUJ8_9ACTN</name>
<sequence>MDVLADLADAGLVPEARYPRPEFERLANLVVDRFEHAGRTTFIFPEEARLLFALAHQVRPRNAVFLGSYYGYWAIWAAPAVLASGGRMTLVDVDADAMATARSNMAALGFADSVDFVVADAIDFAQHQLRDVDLCVLDAEGPKEGPVPDLLDKAIYFPITQAVTPALLPNALLVAHNVLLQNLTANAYFAGRIEHNRAQFGKWMTHLTEHYNVHRVYPSSEGTGVYRKLGSPCAGW</sequence>
<dbReference type="Pfam" id="PF13578">
    <property type="entry name" value="Methyltransf_24"/>
    <property type="match status" value="1"/>
</dbReference>
<dbReference type="PANTHER" id="PTHR43167">
    <property type="entry name" value="PUTATIVE (AFU_ORTHOLOGUE AFUA_6G01830)-RELATED"/>
    <property type="match status" value="1"/>
</dbReference>
<keyword evidence="2" id="KW-1185">Reference proteome</keyword>
<dbReference type="GO" id="GO:0032259">
    <property type="term" value="P:methylation"/>
    <property type="evidence" value="ECO:0007669"/>
    <property type="project" value="UniProtKB-KW"/>
</dbReference>
<dbReference type="RefSeq" id="WP_176738993.1">
    <property type="nucleotide sequence ID" value="NZ_FMCU01000007.1"/>
</dbReference>
<keyword evidence="1" id="KW-0808">Transferase</keyword>
<organism evidence="1 2">
    <name type="scientific">Micromonospora matsumotoense</name>
    <dbReference type="NCBI Taxonomy" id="121616"/>
    <lineage>
        <taxon>Bacteria</taxon>
        <taxon>Bacillati</taxon>
        <taxon>Actinomycetota</taxon>
        <taxon>Actinomycetes</taxon>
        <taxon>Micromonosporales</taxon>
        <taxon>Micromonosporaceae</taxon>
        <taxon>Micromonospora</taxon>
    </lineage>
</organism>